<organism evidence="2 3">
    <name type="scientific">Dysosmobacter welbionis</name>
    <dbReference type="NCBI Taxonomy" id="2093857"/>
    <lineage>
        <taxon>Bacteria</taxon>
        <taxon>Bacillati</taxon>
        <taxon>Bacillota</taxon>
        <taxon>Clostridia</taxon>
        <taxon>Eubacteriales</taxon>
        <taxon>Oscillospiraceae</taxon>
        <taxon>Dysosmobacter</taxon>
    </lineage>
</organism>
<evidence type="ECO:0000313" key="3">
    <source>
        <dbReference type="Proteomes" id="UP000298642"/>
    </source>
</evidence>
<feature type="domain" description="HTH cro/C1-type" evidence="1">
    <location>
        <begin position="11"/>
        <end position="65"/>
    </location>
</feature>
<reference evidence="3" key="1">
    <citation type="submission" date="2018-12" db="EMBL/GenBank/DDBJ databases">
        <title>Dusodibacter welbiota gen. nov., sp. nov., isolated from human faeces and emended description of the Oscillibacter genus.</title>
        <authorList>
            <person name="Le Roy T."/>
            <person name="Van der Smissen P."/>
            <person name="Delzenne N."/>
            <person name="Muccioli G."/>
            <person name="Collet J.F."/>
            <person name="Cani P.D."/>
        </authorList>
    </citation>
    <scope>NUCLEOTIDE SEQUENCE [LARGE SCALE GENOMIC DNA]</scope>
    <source>
        <strain evidence="3">J115</strain>
    </source>
</reference>
<name>A0A4D7AQP6_9FIRM</name>
<accession>A0A4D7AQP6</accession>
<dbReference type="GO" id="GO:0003677">
    <property type="term" value="F:DNA binding"/>
    <property type="evidence" value="ECO:0007669"/>
    <property type="project" value="InterPro"/>
</dbReference>
<dbReference type="SUPFAM" id="SSF47413">
    <property type="entry name" value="lambda repressor-like DNA-binding domains"/>
    <property type="match status" value="1"/>
</dbReference>
<dbReference type="KEGG" id="obj:EIO64_12690"/>
<dbReference type="AlphaFoldDB" id="A0A4D7AQP6"/>
<dbReference type="RefSeq" id="WP_036630140.1">
    <property type="nucleotide sequence ID" value="NZ_CAUWCU010000034.1"/>
</dbReference>
<evidence type="ECO:0000259" key="1">
    <source>
        <dbReference type="PROSITE" id="PS50943"/>
    </source>
</evidence>
<dbReference type="EMBL" id="CP034413">
    <property type="protein sequence ID" value="QCI59971.1"/>
    <property type="molecule type" value="Genomic_DNA"/>
</dbReference>
<dbReference type="Pfam" id="PF13560">
    <property type="entry name" value="HTH_31"/>
    <property type="match status" value="1"/>
</dbReference>
<dbReference type="Gene3D" id="1.10.260.40">
    <property type="entry name" value="lambda repressor-like DNA-binding domains"/>
    <property type="match status" value="1"/>
</dbReference>
<proteinExistence type="predicted"/>
<dbReference type="PROSITE" id="PS50943">
    <property type="entry name" value="HTH_CROC1"/>
    <property type="match status" value="1"/>
</dbReference>
<dbReference type="SMART" id="SM00530">
    <property type="entry name" value="HTH_XRE"/>
    <property type="match status" value="1"/>
</dbReference>
<dbReference type="CDD" id="cd00093">
    <property type="entry name" value="HTH_XRE"/>
    <property type="match status" value="1"/>
</dbReference>
<dbReference type="InterPro" id="IPR001387">
    <property type="entry name" value="Cro/C1-type_HTH"/>
</dbReference>
<dbReference type="InterPro" id="IPR010982">
    <property type="entry name" value="Lambda_DNA-bd_dom_sf"/>
</dbReference>
<sequence length="73" mass="8523">METLKIFGERLRALRDERHLRQADMAEVLQITLVHYQRMEYGKVNVPSLTLCFLADYFSVTTDYLLGRSDARG</sequence>
<evidence type="ECO:0000313" key="2">
    <source>
        <dbReference type="EMBL" id="QCI59971.1"/>
    </source>
</evidence>
<dbReference type="GeneID" id="89521450"/>
<keyword evidence="3" id="KW-1185">Reference proteome</keyword>
<protein>
    <submittedName>
        <fullName evidence="2">Helix-turn-helix domain-containing protein</fullName>
    </submittedName>
</protein>
<dbReference type="Proteomes" id="UP000298642">
    <property type="component" value="Chromosome"/>
</dbReference>
<gene>
    <name evidence="2" type="ORF">EIO64_12690</name>
</gene>